<keyword evidence="11" id="KW-1185">Reference proteome</keyword>
<evidence type="ECO:0000313" key="11">
    <source>
        <dbReference type="Proteomes" id="UP000281192"/>
    </source>
</evidence>
<feature type="domain" description="Peptidase S9 prolyl oligopeptidase catalytic" evidence="7">
    <location>
        <begin position="489"/>
        <end position="697"/>
    </location>
</feature>
<dbReference type="SUPFAM" id="SSF53474">
    <property type="entry name" value="alpha/beta-Hydrolases"/>
    <property type="match status" value="1"/>
</dbReference>
<dbReference type="EMBL" id="CP026100">
    <property type="protein sequence ID" value="AYV48385.1"/>
    <property type="molecule type" value="Genomic_DNA"/>
</dbReference>
<organism evidence="9 10">
    <name type="scientific">Caulobacter flavus</name>
    <dbReference type="NCBI Taxonomy" id="1679497"/>
    <lineage>
        <taxon>Bacteria</taxon>
        <taxon>Pseudomonadati</taxon>
        <taxon>Pseudomonadota</taxon>
        <taxon>Alphaproteobacteria</taxon>
        <taxon>Caulobacterales</taxon>
        <taxon>Caulobacteraceae</taxon>
        <taxon>Caulobacter</taxon>
    </lineage>
</organism>
<dbReference type="EMBL" id="PJRQ01000052">
    <property type="protein sequence ID" value="PLR06545.1"/>
    <property type="molecule type" value="Genomic_DNA"/>
</dbReference>
<protein>
    <submittedName>
        <fullName evidence="9">Peptidase S9</fullName>
    </submittedName>
</protein>
<dbReference type="PANTHER" id="PTHR42776:SF13">
    <property type="entry name" value="DIPEPTIDYL-PEPTIDASE 5"/>
    <property type="match status" value="1"/>
</dbReference>
<dbReference type="Proteomes" id="UP000281192">
    <property type="component" value="Chromosome"/>
</dbReference>
<feature type="signal peptide" evidence="6">
    <location>
        <begin position="1"/>
        <end position="20"/>
    </location>
</feature>
<dbReference type="InterPro" id="IPR011042">
    <property type="entry name" value="6-blade_b-propeller_TolB-like"/>
</dbReference>
<evidence type="ECO:0000256" key="4">
    <source>
        <dbReference type="ARBA" id="ARBA00022801"/>
    </source>
</evidence>
<reference evidence="9 10" key="1">
    <citation type="submission" date="2017-12" db="EMBL/GenBank/DDBJ databases">
        <title>The genome sequence of Caulobacter flavus CGMCC1 15093.</title>
        <authorList>
            <person name="Gao J."/>
            <person name="Mao X."/>
            <person name="Sun J."/>
        </authorList>
    </citation>
    <scope>NUCLEOTIDE SEQUENCE [LARGE SCALE GENOMIC DNA]</scope>
    <source>
        <strain evidence="9 10">CGMCC1 15093</strain>
    </source>
</reference>
<feature type="chain" id="PRO_5044577603" evidence="6">
    <location>
        <begin position="21"/>
        <end position="698"/>
    </location>
</feature>
<dbReference type="SUPFAM" id="SSF82171">
    <property type="entry name" value="DPP6 N-terminal domain-like"/>
    <property type="match status" value="1"/>
</dbReference>
<dbReference type="InterPro" id="IPR001375">
    <property type="entry name" value="Peptidase_S9_cat"/>
</dbReference>
<dbReference type="Gene3D" id="3.40.50.1820">
    <property type="entry name" value="alpha/beta hydrolase"/>
    <property type="match status" value="1"/>
</dbReference>
<dbReference type="AlphaFoldDB" id="A0A2N5CLC7"/>
<evidence type="ECO:0000313" key="9">
    <source>
        <dbReference type="EMBL" id="PLR06545.1"/>
    </source>
</evidence>
<dbReference type="Pfam" id="PF07676">
    <property type="entry name" value="PD40"/>
    <property type="match status" value="3"/>
</dbReference>
<keyword evidence="2" id="KW-0645">Protease</keyword>
<sequence length="698" mass="75993">MTKTLRLAASALALSLAAFAVVPAAAQAAQAQEGRGFTAKDMVTLDRVSEPKVSPDGRQVIYLVRTMDLPANKALFSLWLADLKARIAPRRLAVSDGGVSSARWSADGKSIWFLSGRAGSDQVFRTDAAGETAVQVTKAPFDVGAFKVSVDGKTVVVSQAVFPDCPTLACTQERLDQKKAQKTTGVVYDKLFIRHWDTWNDGTKNHLYAYGLDASGVATGEPVALMAGFDGDSPTKPFGGDEDFTISPDGKTVVFSAKIAGRDEPWQTNYDLWSVPVDGSAKPANLTEDNKAWDAQPTFSPDGKTQAWLAMKRPGFEADRFGIMVRENGKVREVAPAWDHSAQSITFSADGKTIYTTAEDVGQTKLFAIDVKSGKATALTGEGHVGAFSAAGGSTVVAQDNLKTPAQLYALPPQGKGKAGAPIQLTGLNADKLQGVAMGEAEQFSFKGWNDETVHGYLVKPANFDPAKKYPVAFLIHGGPQGSFGNLFHYRWNAQTYAGAGYAVVMIDFHGSTGYGQAFTDAISQHWGDRPLEDLQKGWAFATQKYGFLDQDRACALGGSYGGFMINWIASQWKEPWKCLVNHDGIFDSRFMGYSTEELWFSEWENGGTPWQGNTTYAKFNPADHVGEWTVPTLVVQGQNDFRVPLEQGIATFTALQRKGVPSKLLYYPNENHWVLKAQNSVQWHDEVLSWLNQWTGK</sequence>
<keyword evidence="5" id="KW-0720">Serine protease</keyword>
<name>A0A2N5CLC7_9CAUL</name>
<dbReference type="InterPro" id="IPR029058">
    <property type="entry name" value="AB_hydrolase_fold"/>
</dbReference>
<evidence type="ECO:0000313" key="8">
    <source>
        <dbReference type="EMBL" id="AYV48385.1"/>
    </source>
</evidence>
<evidence type="ECO:0000256" key="1">
    <source>
        <dbReference type="ARBA" id="ARBA00010040"/>
    </source>
</evidence>
<dbReference type="FunFam" id="3.40.50.1820:FF:000028">
    <property type="entry name" value="S9 family peptidase"/>
    <property type="match status" value="1"/>
</dbReference>
<evidence type="ECO:0000256" key="5">
    <source>
        <dbReference type="ARBA" id="ARBA00022825"/>
    </source>
</evidence>
<reference evidence="8 11" key="2">
    <citation type="submission" date="2018-01" db="EMBL/GenBank/DDBJ databases">
        <title>Complete genome sequence of Caulobacter flavus RHGG3.</title>
        <authorList>
            <person name="Yang E."/>
        </authorList>
    </citation>
    <scope>NUCLEOTIDE SEQUENCE [LARGE SCALE GENOMIC DNA]</scope>
    <source>
        <strain evidence="8 11">RHGG3</strain>
    </source>
</reference>
<dbReference type="KEGG" id="cfh:C1707_20145"/>
<dbReference type="Gene3D" id="2.120.10.30">
    <property type="entry name" value="TolB, C-terminal domain"/>
    <property type="match status" value="3"/>
</dbReference>
<comment type="similarity">
    <text evidence="1">Belongs to the peptidase S9C family.</text>
</comment>
<evidence type="ECO:0000256" key="6">
    <source>
        <dbReference type="SAM" id="SignalP"/>
    </source>
</evidence>
<dbReference type="Pfam" id="PF00326">
    <property type="entry name" value="Peptidase_S9"/>
    <property type="match status" value="1"/>
</dbReference>
<keyword evidence="3 6" id="KW-0732">Signal</keyword>
<gene>
    <name evidence="8" type="ORF">C1707_20145</name>
    <name evidence="9" type="ORF">CFHF_25515</name>
</gene>
<dbReference type="PANTHER" id="PTHR42776">
    <property type="entry name" value="SERINE PEPTIDASE S9 FAMILY MEMBER"/>
    <property type="match status" value="1"/>
</dbReference>
<keyword evidence="4" id="KW-0378">Hydrolase</keyword>
<dbReference type="RefSeq" id="WP_101715723.1">
    <property type="nucleotide sequence ID" value="NZ_CP026100.1"/>
</dbReference>
<dbReference type="Proteomes" id="UP000234483">
    <property type="component" value="Unassembled WGS sequence"/>
</dbReference>
<dbReference type="GO" id="GO:0004252">
    <property type="term" value="F:serine-type endopeptidase activity"/>
    <property type="evidence" value="ECO:0007669"/>
    <property type="project" value="TreeGrafter"/>
</dbReference>
<dbReference type="InterPro" id="IPR011659">
    <property type="entry name" value="WD40"/>
</dbReference>
<evidence type="ECO:0000256" key="2">
    <source>
        <dbReference type="ARBA" id="ARBA00022670"/>
    </source>
</evidence>
<proteinExistence type="inferred from homology"/>
<dbReference type="OrthoDB" id="1094230at2"/>
<evidence type="ECO:0000256" key="3">
    <source>
        <dbReference type="ARBA" id="ARBA00022729"/>
    </source>
</evidence>
<evidence type="ECO:0000313" key="10">
    <source>
        <dbReference type="Proteomes" id="UP000234483"/>
    </source>
</evidence>
<accession>A0A2N5CLC7</accession>
<dbReference type="GO" id="GO:0006508">
    <property type="term" value="P:proteolysis"/>
    <property type="evidence" value="ECO:0007669"/>
    <property type="project" value="UniProtKB-KW"/>
</dbReference>
<evidence type="ECO:0000259" key="7">
    <source>
        <dbReference type="Pfam" id="PF00326"/>
    </source>
</evidence>